<keyword evidence="4" id="KW-0456">Lyase</keyword>
<dbReference type="GO" id="GO:0016829">
    <property type="term" value="F:lyase activity"/>
    <property type="evidence" value="ECO:0007669"/>
    <property type="project" value="UniProtKB-KW"/>
</dbReference>
<dbReference type="InterPro" id="IPR013785">
    <property type="entry name" value="Aldolase_TIM"/>
</dbReference>
<organism evidence="6 7">
    <name type="scientific">Dreissena polymorpha</name>
    <name type="common">Zebra mussel</name>
    <name type="synonym">Mytilus polymorpha</name>
    <dbReference type="NCBI Taxonomy" id="45954"/>
    <lineage>
        <taxon>Eukaryota</taxon>
        <taxon>Metazoa</taxon>
        <taxon>Spiralia</taxon>
        <taxon>Lophotrochozoa</taxon>
        <taxon>Mollusca</taxon>
        <taxon>Bivalvia</taxon>
        <taxon>Autobranchia</taxon>
        <taxon>Heteroconchia</taxon>
        <taxon>Euheterodonta</taxon>
        <taxon>Imparidentia</taxon>
        <taxon>Neoheterodontei</taxon>
        <taxon>Myida</taxon>
        <taxon>Dreissenoidea</taxon>
        <taxon>Dreissenidae</taxon>
        <taxon>Dreissena</taxon>
    </lineage>
</organism>
<dbReference type="PANTHER" id="PTHR13930:SF0">
    <property type="entry name" value="S-ADENOSYL-L-METHIONINE-DEPENDENT TRNA 4-DEMETHYLWYOSINE SYNTHASE TYW1-RELATED"/>
    <property type="match status" value="1"/>
</dbReference>
<keyword evidence="7" id="KW-1185">Reference proteome</keyword>
<evidence type="ECO:0000256" key="3">
    <source>
        <dbReference type="ARBA" id="ARBA00022694"/>
    </source>
</evidence>
<evidence type="ECO:0000256" key="4">
    <source>
        <dbReference type="ARBA" id="ARBA00023239"/>
    </source>
</evidence>
<keyword evidence="2" id="KW-0479">Metal-binding</keyword>
<comment type="caution">
    <text evidence="6">The sequence shown here is derived from an EMBL/GenBank/DDBJ whole genome shotgun (WGS) entry which is preliminary data.</text>
</comment>
<dbReference type="Pfam" id="PF08608">
    <property type="entry name" value="Wyosine_form"/>
    <property type="match status" value="1"/>
</dbReference>
<sequence>MGKPDFIEIKGVTYCGDSKASNLTMSNVPWHEEVVKFVQEFANELPDYEIAAEHEHSNCILLAHKKFKINNEWWTWIDYPKFHTLVARYTGSGGQMTFTAEDYMAKTPNWAVFGATEQGFDPKETRYFRKNAKKDIAGC</sequence>
<evidence type="ECO:0000313" key="6">
    <source>
        <dbReference type="EMBL" id="KAH3891076.1"/>
    </source>
</evidence>
<protein>
    <recommendedName>
        <fullName evidence="5">tRNA wybutosine-synthesis domain-containing protein</fullName>
    </recommendedName>
</protein>
<evidence type="ECO:0000259" key="5">
    <source>
        <dbReference type="Pfam" id="PF08608"/>
    </source>
</evidence>
<feature type="domain" description="tRNA wybutosine-synthesis" evidence="5">
    <location>
        <begin position="2"/>
        <end position="64"/>
    </location>
</feature>
<dbReference type="AlphaFoldDB" id="A0A9D4S467"/>
<dbReference type="EMBL" id="JAIWYP010000001">
    <property type="protein sequence ID" value="KAH3891076.1"/>
    <property type="molecule type" value="Genomic_DNA"/>
</dbReference>
<dbReference type="InterPro" id="IPR013917">
    <property type="entry name" value="tRNA_wybutosine-synth"/>
</dbReference>
<keyword evidence="2" id="KW-0408">Iron</keyword>
<keyword evidence="2" id="KW-0004">4Fe-4S</keyword>
<dbReference type="InterPro" id="IPR034556">
    <property type="entry name" value="tRNA_wybutosine-synthase"/>
</dbReference>
<evidence type="ECO:0000313" key="7">
    <source>
        <dbReference type="Proteomes" id="UP000828390"/>
    </source>
</evidence>
<dbReference type="Proteomes" id="UP000828390">
    <property type="component" value="Unassembled WGS sequence"/>
</dbReference>
<comment type="cofactor">
    <cofactor evidence="1">
        <name>[4Fe-4S] cluster</name>
        <dbReference type="ChEBI" id="CHEBI:49883"/>
    </cofactor>
</comment>
<evidence type="ECO:0000256" key="1">
    <source>
        <dbReference type="ARBA" id="ARBA00001966"/>
    </source>
</evidence>
<reference evidence="6" key="1">
    <citation type="journal article" date="2019" name="bioRxiv">
        <title>The Genome of the Zebra Mussel, Dreissena polymorpha: A Resource for Invasive Species Research.</title>
        <authorList>
            <person name="McCartney M.A."/>
            <person name="Auch B."/>
            <person name="Kono T."/>
            <person name="Mallez S."/>
            <person name="Zhang Y."/>
            <person name="Obille A."/>
            <person name="Becker A."/>
            <person name="Abrahante J.E."/>
            <person name="Garbe J."/>
            <person name="Badalamenti J.P."/>
            <person name="Herman A."/>
            <person name="Mangelson H."/>
            <person name="Liachko I."/>
            <person name="Sullivan S."/>
            <person name="Sone E.D."/>
            <person name="Koren S."/>
            <person name="Silverstein K.A.T."/>
            <person name="Beckman K.B."/>
            <person name="Gohl D.M."/>
        </authorList>
    </citation>
    <scope>NUCLEOTIDE SEQUENCE</scope>
    <source>
        <strain evidence="6">Duluth1</strain>
        <tissue evidence="6">Whole animal</tissue>
    </source>
</reference>
<accession>A0A9D4S467</accession>
<keyword evidence="3" id="KW-0819">tRNA processing</keyword>
<reference evidence="6" key="2">
    <citation type="submission" date="2020-11" db="EMBL/GenBank/DDBJ databases">
        <authorList>
            <person name="McCartney M.A."/>
            <person name="Auch B."/>
            <person name="Kono T."/>
            <person name="Mallez S."/>
            <person name="Becker A."/>
            <person name="Gohl D.M."/>
            <person name="Silverstein K.A.T."/>
            <person name="Koren S."/>
            <person name="Bechman K.B."/>
            <person name="Herman A."/>
            <person name="Abrahante J.E."/>
            <person name="Garbe J."/>
        </authorList>
    </citation>
    <scope>NUCLEOTIDE SEQUENCE</scope>
    <source>
        <strain evidence="6">Duluth1</strain>
        <tissue evidence="6">Whole animal</tissue>
    </source>
</reference>
<keyword evidence="2" id="KW-0411">Iron-sulfur</keyword>
<proteinExistence type="predicted"/>
<dbReference type="GO" id="GO:0031591">
    <property type="term" value="P:wybutosine biosynthetic process"/>
    <property type="evidence" value="ECO:0007669"/>
    <property type="project" value="TreeGrafter"/>
</dbReference>
<dbReference type="Gene3D" id="3.20.20.70">
    <property type="entry name" value="Aldolase class I"/>
    <property type="match status" value="1"/>
</dbReference>
<gene>
    <name evidence="6" type="ORF">DPMN_015165</name>
</gene>
<dbReference type="PANTHER" id="PTHR13930">
    <property type="entry name" value="S-ADENOSYL-L-METHIONINE-DEPENDENT TRNA 4-DEMETHYLWYOSINE SYNTHASE"/>
    <property type="match status" value="1"/>
</dbReference>
<name>A0A9D4S467_DREPO</name>
<evidence type="ECO:0000256" key="2">
    <source>
        <dbReference type="ARBA" id="ARBA00022485"/>
    </source>
</evidence>
<dbReference type="GO" id="GO:0051539">
    <property type="term" value="F:4 iron, 4 sulfur cluster binding"/>
    <property type="evidence" value="ECO:0007669"/>
    <property type="project" value="UniProtKB-KW"/>
</dbReference>